<evidence type="ECO:0000256" key="1">
    <source>
        <dbReference type="SAM" id="MobiDB-lite"/>
    </source>
</evidence>
<feature type="compositionally biased region" description="Polar residues" evidence="1">
    <location>
        <begin position="178"/>
        <end position="194"/>
    </location>
</feature>
<proteinExistence type="predicted"/>
<feature type="compositionally biased region" description="Low complexity" evidence="1">
    <location>
        <begin position="40"/>
        <end position="49"/>
    </location>
</feature>
<feature type="region of interest" description="Disordered" evidence="1">
    <location>
        <begin position="367"/>
        <end position="388"/>
    </location>
</feature>
<evidence type="ECO:0000313" key="3">
    <source>
        <dbReference type="Proteomes" id="UP000221165"/>
    </source>
</evidence>
<name>A0A2C6LAW1_9APIC</name>
<feature type="compositionally biased region" description="Polar residues" evidence="1">
    <location>
        <begin position="239"/>
        <end position="249"/>
    </location>
</feature>
<dbReference type="GO" id="GO:0000727">
    <property type="term" value="P:double-strand break repair via break-induced replication"/>
    <property type="evidence" value="ECO:0007669"/>
    <property type="project" value="TreeGrafter"/>
</dbReference>
<dbReference type="PANTHER" id="PTHR12772:SF0">
    <property type="entry name" value="DNA REPLICATION COMPLEX GINS PROTEIN PSF2"/>
    <property type="match status" value="1"/>
</dbReference>
<dbReference type="Gene3D" id="1.20.58.1020">
    <property type="match status" value="1"/>
</dbReference>
<dbReference type="Proteomes" id="UP000221165">
    <property type="component" value="Unassembled WGS sequence"/>
</dbReference>
<feature type="compositionally biased region" description="Low complexity" evidence="1">
    <location>
        <begin position="368"/>
        <end position="381"/>
    </location>
</feature>
<dbReference type="InterPro" id="IPR036224">
    <property type="entry name" value="GINS_bundle-like_dom_sf"/>
</dbReference>
<evidence type="ECO:0000313" key="2">
    <source>
        <dbReference type="EMBL" id="PHJ25307.1"/>
    </source>
</evidence>
<keyword evidence="3" id="KW-1185">Reference proteome</keyword>
<comment type="caution">
    <text evidence="2">The sequence shown here is derived from an EMBL/GenBank/DDBJ whole genome shotgun (WGS) entry which is preliminary data.</text>
</comment>
<feature type="compositionally biased region" description="Basic residues" evidence="1">
    <location>
        <begin position="120"/>
        <end position="133"/>
    </location>
</feature>
<dbReference type="GO" id="GO:0006260">
    <property type="term" value="P:DNA replication"/>
    <property type="evidence" value="ECO:0007669"/>
    <property type="project" value="InterPro"/>
</dbReference>
<dbReference type="GeneID" id="94424254"/>
<dbReference type="InterPro" id="IPR007257">
    <property type="entry name" value="GINS_Psf2"/>
</dbReference>
<feature type="compositionally biased region" description="Low complexity" evidence="1">
    <location>
        <begin position="90"/>
        <end position="101"/>
    </location>
</feature>
<dbReference type="VEuPathDB" id="ToxoDB:CSUI_000836"/>
<gene>
    <name evidence="2" type="ORF">CSUI_000836</name>
</gene>
<feature type="region of interest" description="Disordered" evidence="1">
    <location>
        <begin position="1"/>
        <end position="270"/>
    </location>
</feature>
<feature type="compositionally biased region" description="Low complexity" evidence="1">
    <location>
        <begin position="209"/>
        <end position="218"/>
    </location>
</feature>
<dbReference type="AlphaFoldDB" id="A0A2C6LAW1"/>
<feature type="compositionally biased region" description="Low complexity" evidence="1">
    <location>
        <begin position="134"/>
        <end position="144"/>
    </location>
</feature>
<dbReference type="PANTHER" id="PTHR12772">
    <property type="entry name" value="DNA REPLICATION COMPLEX GINS PROTEIN PSF2"/>
    <property type="match status" value="1"/>
</dbReference>
<accession>A0A2C6LAW1</accession>
<dbReference type="SUPFAM" id="SSF158573">
    <property type="entry name" value="GINS helical bundle-like"/>
    <property type="match status" value="1"/>
</dbReference>
<dbReference type="EMBL" id="MIGC01000313">
    <property type="protein sequence ID" value="PHJ25307.1"/>
    <property type="molecule type" value="Genomic_DNA"/>
</dbReference>
<dbReference type="OrthoDB" id="330221at2759"/>
<reference evidence="2 3" key="1">
    <citation type="journal article" date="2017" name="Int. J. Parasitol.">
        <title>The genome of the protozoan parasite Cystoisospora suis and a reverse vaccinology approach to identify vaccine candidates.</title>
        <authorList>
            <person name="Palmieri N."/>
            <person name="Shrestha A."/>
            <person name="Ruttkowski B."/>
            <person name="Beck T."/>
            <person name="Vogl C."/>
            <person name="Tomley F."/>
            <person name="Blake D.P."/>
            <person name="Joachim A."/>
        </authorList>
    </citation>
    <scope>NUCLEOTIDE SEQUENCE [LARGE SCALE GENOMIC DNA]</scope>
    <source>
        <strain evidence="2 3">Wien I</strain>
    </source>
</reference>
<sequence length="659" mass="71773">MKRGTGDDPLAFLANRKKRTRPSIFSSSSSSHSRRHEGSSHSSSRGSSASHHHQHRRSSRDPLERGGGTIREGGHDGGRSSQPTPPPPSSSSLSQTSNPTPDSDLFSSLVGGASLSQSSTHHRHHHHNSRHSRSSSLARSGSFGLERRRRRPSEEGETPSSLSSQTSRRGGGEGRGVPSSSTPSSQRGFPSSLGNAGATPHRQTPTITSFSRSSSLSRGDIPISQDRDEEGYTEDGGRRSSTQGGNSSSQHHHRRRGEVEGSQGIGGGVDVRTLLEEARAPERSMDECFPVLVDLPVRGAAHLCNLGFHFLADEQLQRHLEFVLESELDQSQQTPPAVTNGIHQASFDRLRNLLLLLSSYPPRGGGASTSFSDISSTTSSSPHHSGFLVLPKNGRGGRESQTSVFVGHQELRGATLVRKETARGLVERLIGDGVLAEGRGYATGTGPDVEVWPLRSSIQFLSKNHGAYGSALDCLLMFRASSLSIIPCQLLMPLPPVDLHAVEGFMLEEAPTGCLLLLPAWCAQVLHRRRLADVYLPSFLTAEELKSTIAREEKMKDELAELPECFFEISNFILFNPLLQPRGVQSICQQERDDGGGDALSFPSGLVLQIWDRRQKKIADIISRHRATDERITLTNIQPSETFLLSHVFCDTEYESVRS</sequence>
<organism evidence="2 3">
    <name type="scientific">Cystoisospora suis</name>
    <dbReference type="NCBI Taxonomy" id="483139"/>
    <lineage>
        <taxon>Eukaryota</taxon>
        <taxon>Sar</taxon>
        <taxon>Alveolata</taxon>
        <taxon>Apicomplexa</taxon>
        <taxon>Conoidasida</taxon>
        <taxon>Coccidia</taxon>
        <taxon>Eucoccidiorida</taxon>
        <taxon>Eimeriorina</taxon>
        <taxon>Sarcocystidae</taxon>
        <taxon>Cystoisospora</taxon>
    </lineage>
</organism>
<protein>
    <submittedName>
        <fullName evidence="2">Gins complex protein</fullName>
    </submittedName>
</protein>
<dbReference type="GO" id="GO:0000811">
    <property type="term" value="C:GINS complex"/>
    <property type="evidence" value="ECO:0007669"/>
    <property type="project" value="TreeGrafter"/>
</dbReference>
<dbReference type="RefSeq" id="XP_067926979.1">
    <property type="nucleotide sequence ID" value="XM_068061043.1"/>
</dbReference>